<evidence type="ECO:0000256" key="5">
    <source>
        <dbReference type="SAM" id="SignalP"/>
    </source>
</evidence>
<keyword evidence="2" id="KW-0645">Protease</keyword>
<sequence length="463" mass="51598">MRQSLIALSITLASIASITPIAVANTWQTDVIGVSQPQLTPQHWLANTKVKVTAQPLMSASQIMTFNKQLVAENEHIVDPLDFATQLTKQQLTNHIYSISAVPKSPRFYSNGVALTDKDFADYHANMNLEAIENNNQVGFGVVVKRSVLRTFPTWDRVLNSGLDNDLDRFQESGLFPGDTVAILHQSADKQWLLVRAYNYLAWVPTADIATASKATLHRFKNQDDFLLITGAKVNTAYVPDNADISELQLDMGVRLPLVEAKQVPNLLHGQNTYANYVVQLPTRGAQGELVIQPALISRSSDVNIGYLPYTQQNLIKQGFKFLGERYGWGHDYNGRDCTGFVGEIYKSFGLLMPRNSGQQGRGEYGINQRFDGADAEQVKLDAVKKMQVGDLIYIPGHVMMYLGEQDGQPYVIHDVKGLGYNKADGRFYSSALNGVSVTPLLPLRLSPQKSYLDRTYNIKRIR</sequence>
<dbReference type="OrthoDB" id="9808890at2"/>
<dbReference type="Pfam" id="PF12913">
    <property type="entry name" value="SH3_6"/>
    <property type="match status" value="1"/>
</dbReference>
<feature type="chain" id="PRO_5005870487" evidence="5">
    <location>
        <begin position="25"/>
        <end position="463"/>
    </location>
</feature>
<dbReference type="Proteomes" id="UP000037848">
    <property type="component" value="Unassembled WGS sequence"/>
</dbReference>
<dbReference type="EMBL" id="LHPH01000004">
    <property type="protein sequence ID" value="KPH64542.1"/>
    <property type="molecule type" value="Genomic_DNA"/>
</dbReference>
<evidence type="ECO:0000256" key="3">
    <source>
        <dbReference type="ARBA" id="ARBA00022801"/>
    </source>
</evidence>
<comment type="similarity">
    <text evidence="1">Belongs to the peptidase C40 family.</text>
</comment>
<dbReference type="RefSeq" id="WP_054453136.1">
    <property type="nucleotide sequence ID" value="NZ_LHPH01000004.1"/>
</dbReference>
<evidence type="ECO:0000313" key="8">
    <source>
        <dbReference type="Proteomes" id="UP000037848"/>
    </source>
</evidence>
<accession>A0A0N1ENU6</accession>
<dbReference type="Pfam" id="PF00877">
    <property type="entry name" value="NLPC_P60"/>
    <property type="match status" value="1"/>
</dbReference>
<evidence type="ECO:0000256" key="1">
    <source>
        <dbReference type="ARBA" id="ARBA00007074"/>
    </source>
</evidence>
<keyword evidence="5" id="KW-0732">Signal</keyword>
<dbReference type="PATRIC" id="fig|187330.3.peg.2656"/>
<keyword evidence="8" id="KW-1185">Reference proteome</keyword>
<dbReference type="PIRSF" id="PIRSF019015">
    <property type="entry name" value="P60_peptidase_YkfC"/>
    <property type="match status" value="1"/>
</dbReference>
<proteinExistence type="inferred from homology"/>
<evidence type="ECO:0000256" key="4">
    <source>
        <dbReference type="ARBA" id="ARBA00022807"/>
    </source>
</evidence>
<organism evidence="7 8">
    <name type="scientific">Pseudoalteromonas porphyrae</name>
    <dbReference type="NCBI Taxonomy" id="187330"/>
    <lineage>
        <taxon>Bacteria</taxon>
        <taxon>Pseudomonadati</taxon>
        <taxon>Pseudomonadota</taxon>
        <taxon>Gammaproteobacteria</taxon>
        <taxon>Alteromonadales</taxon>
        <taxon>Pseudoalteromonadaceae</taxon>
        <taxon>Pseudoalteromonas</taxon>
    </lineage>
</organism>
<dbReference type="PROSITE" id="PS51935">
    <property type="entry name" value="NLPC_P60"/>
    <property type="match status" value="1"/>
</dbReference>
<dbReference type="GO" id="GO:0006508">
    <property type="term" value="P:proteolysis"/>
    <property type="evidence" value="ECO:0007669"/>
    <property type="project" value="UniProtKB-KW"/>
</dbReference>
<evidence type="ECO:0000256" key="2">
    <source>
        <dbReference type="ARBA" id="ARBA00022670"/>
    </source>
</evidence>
<dbReference type="InterPro" id="IPR039439">
    <property type="entry name" value="SH3b1_dom"/>
</dbReference>
<dbReference type="Gene3D" id="3.90.1720.10">
    <property type="entry name" value="endopeptidase domain like (from Nostoc punctiforme)"/>
    <property type="match status" value="1"/>
</dbReference>
<dbReference type="STRING" id="187330.AMS58_12325"/>
<dbReference type="GO" id="GO:0008234">
    <property type="term" value="F:cysteine-type peptidase activity"/>
    <property type="evidence" value="ECO:0007669"/>
    <property type="project" value="UniProtKB-KW"/>
</dbReference>
<feature type="domain" description="NlpC/P60" evidence="6">
    <location>
        <begin position="309"/>
        <end position="440"/>
    </location>
</feature>
<dbReference type="InterPro" id="IPR027017">
    <property type="entry name" value="P60_peptidase_YkfC"/>
</dbReference>
<keyword evidence="3 7" id="KW-0378">Hydrolase</keyword>
<feature type="signal peptide" evidence="5">
    <location>
        <begin position="1"/>
        <end position="24"/>
    </location>
</feature>
<dbReference type="AlphaFoldDB" id="A0A0N1ENU6"/>
<comment type="caution">
    <text evidence="7">The sequence shown here is derived from an EMBL/GenBank/DDBJ whole genome shotgun (WGS) entry which is preliminary data.</text>
</comment>
<evidence type="ECO:0000313" key="7">
    <source>
        <dbReference type="EMBL" id="KPH64542.1"/>
    </source>
</evidence>
<reference evidence="7 8" key="1">
    <citation type="submission" date="2015-08" db="EMBL/GenBank/DDBJ databases">
        <title>Draft Genome Sequence of Pseudoalteromonas porphyrae UCD-SED14.</title>
        <authorList>
            <person name="Coil D.A."/>
            <person name="Jospin G."/>
            <person name="Lee R.D."/>
            <person name="Eisen J.A."/>
        </authorList>
    </citation>
    <scope>NUCLEOTIDE SEQUENCE [LARGE SCALE GENOMIC DNA]</scope>
    <source>
        <strain evidence="7 8">UCD-SED14</strain>
    </source>
</reference>
<name>A0A0N1ENU6_9GAMM</name>
<protein>
    <submittedName>
        <fullName evidence="7">Glycoside hydrolase</fullName>
    </submittedName>
</protein>
<dbReference type="InterPro" id="IPR000064">
    <property type="entry name" value="NLP_P60_dom"/>
</dbReference>
<keyword evidence="4" id="KW-0788">Thiol protease</keyword>
<dbReference type="InterPro" id="IPR038765">
    <property type="entry name" value="Papain-like_cys_pep_sf"/>
</dbReference>
<evidence type="ECO:0000259" key="6">
    <source>
        <dbReference type="PROSITE" id="PS51935"/>
    </source>
</evidence>
<dbReference type="SUPFAM" id="SSF54001">
    <property type="entry name" value="Cysteine proteinases"/>
    <property type="match status" value="1"/>
</dbReference>
<gene>
    <name evidence="7" type="ORF">ADS77_04480</name>
</gene>